<feature type="region of interest" description="Disordered" evidence="1">
    <location>
        <begin position="714"/>
        <end position="783"/>
    </location>
</feature>
<feature type="compositionally biased region" description="Low complexity" evidence="1">
    <location>
        <begin position="356"/>
        <end position="372"/>
    </location>
</feature>
<dbReference type="PANTHER" id="PTHR23101">
    <property type="entry name" value="RAB GDP/GTP EXCHANGE FACTOR"/>
    <property type="match status" value="1"/>
</dbReference>
<dbReference type="GO" id="GO:0030139">
    <property type="term" value="C:endocytic vesicle"/>
    <property type="evidence" value="ECO:0007669"/>
    <property type="project" value="TreeGrafter"/>
</dbReference>
<dbReference type="Proteomes" id="UP000198372">
    <property type="component" value="Unassembled WGS sequence"/>
</dbReference>
<feature type="compositionally biased region" description="Low complexity" evidence="1">
    <location>
        <begin position="91"/>
        <end position="120"/>
    </location>
</feature>
<feature type="compositionally biased region" description="Low complexity" evidence="1">
    <location>
        <begin position="223"/>
        <end position="233"/>
    </location>
</feature>
<dbReference type="InterPro" id="IPR037191">
    <property type="entry name" value="VPS9_dom_sf"/>
</dbReference>
<dbReference type="PROSITE" id="PS51140">
    <property type="entry name" value="CUE"/>
    <property type="match status" value="1"/>
</dbReference>
<evidence type="ECO:0000313" key="4">
    <source>
        <dbReference type="EMBL" id="SCV74335.1"/>
    </source>
</evidence>
<dbReference type="GO" id="GO:0016192">
    <property type="term" value="P:vesicle-mediated transport"/>
    <property type="evidence" value="ECO:0007669"/>
    <property type="project" value="InterPro"/>
</dbReference>
<feature type="compositionally biased region" description="Low complexity" evidence="1">
    <location>
        <begin position="543"/>
        <end position="565"/>
    </location>
</feature>
<dbReference type="Gene3D" id="1.20.1050.80">
    <property type="entry name" value="VPS9 domain"/>
    <property type="match status" value="1"/>
</dbReference>
<evidence type="ECO:0000256" key="1">
    <source>
        <dbReference type="SAM" id="MobiDB-lite"/>
    </source>
</evidence>
<evidence type="ECO:0000259" key="3">
    <source>
        <dbReference type="PROSITE" id="PS51205"/>
    </source>
</evidence>
<feature type="compositionally biased region" description="Pro residues" evidence="1">
    <location>
        <begin position="333"/>
        <end position="344"/>
    </location>
</feature>
<feature type="compositionally biased region" description="Low complexity" evidence="1">
    <location>
        <begin position="847"/>
        <end position="858"/>
    </location>
</feature>
<dbReference type="PROSITE" id="PS51205">
    <property type="entry name" value="VPS9"/>
    <property type="match status" value="1"/>
</dbReference>
<proteinExistence type="predicted"/>
<feature type="region of interest" description="Disordered" evidence="1">
    <location>
        <begin position="827"/>
        <end position="950"/>
    </location>
</feature>
<feature type="compositionally biased region" description="Polar residues" evidence="1">
    <location>
        <begin position="193"/>
        <end position="203"/>
    </location>
</feature>
<dbReference type="InterPro" id="IPR003123">
    <property type="entry name" value="VPS9"/>
</dbReference>
<accession>A0A238FME5</accession>
<sequence>MSSSSTTGDHDAYDEPSGSLASMDDLPHALPPLDQKQADHRHEREQDHDHDHDLERDLTAPSPTDSIPNPWAEIGSTTVSAVKPYLDDLDPLQSSSSNPVEPSMSVASSSASAASSSSTTVPPPPRTYASYVAEIQTLGHYVAPGSKLELMSDDSEEDDESPPAMSCPTRRPFSTSSETTPTPPSSMPAHPTDPTSSNASSTPKAKAGATMGSSGFFGGMLRSFSGSGSASGSVHTSPTSQGQYSKRQEVNDEKAALQQIDATMHPASPRSEASTPVQSNTTPVAGLSTSSTPVPPPPQQQHSAMSKPLASIASVFRSSPSSSRPSSSSGLPPSSPAARAPPPSDMSSKRREKPPEASTTTTTPALPSLPEPQFDFNKFLEQMRSRSADPIAKYLRSFLKEFSRKPPVATHDQIRVINDFLDFIAHKMKGVDPWRKLFVEMEPERAEMEFDLAVEAMEKLVMNRVWHLTFTPAIDLSALPGEMSPTGDIERDHVLSQRIRVFAWVKPNHLDLPLSDPEDFSPSVLRTDSPLPPVDLLADDDQQPLAESSTTGATSTTPTTTSETPMLSAAELREKNRQAQAFLDFARRELCKINSYKAPRDKLICLLNCCKILFGLIRQVSKDQGADSFIPFLIYVVLKSNPEHLISNIQYIQRFRNPDKLTGEGGYYLSSLNGAISFIEHMDASSLSNMTQAEFERNIEQAVLSFPTDRDELPIAQRRDASGPSPSTPSPIPRSREVSASQQPRSPIPPPKPIRLPLAQTDEPTHHPNIDVESASVIPGPSPNNALASTRNFLVRSSGSVERIVSKPLGAIGRILDQLEQVASSDAAHASGIGGGGFQHPLPPPTSTQQPQQQQQQSEFYHHSMGQQPSSQGWFQGPYPTITTTTTTTDATTLTSPSSRTRSLSPTPSVRSTTSGRRYPRSRGSSTGPPRGVPTGYVDPGLFARSDQTTEEVTREIDRQFEQQRLAALETLRNVFPDVEQEVLEVVLLSHNNEVGKTIDALLEMA</sequence>
<feature type="compositionally biased region" description="Polar residues" evidence="1">
    <location>
        <begin position="865"/>
        <end position="874"/>
    </location>
</feature>
<dbReference type="GO" id="GO:0005829">
    <property type="term" value="C:cytosol"/>
    <property type="evidence" value="ECO:0007669"/>
    <property type="project" value="TreeGrafter"/>
</dbReference>
<dbReference type="SMART" id="SM00546">
    <property type="entry name" value="CUE"/>
    <property type="match status" value="1"/>
</dbReference>
<dbReference type="GO" id="GO:0043130">
    <property type="term" value="F:ubiquitin binding"/>
    <property type="evidence" value="ECO:0007669"/>
    <property type="project" value="InterPro"/>
</dbReference>
<feature type="compositionally biased region" description="Acidic residues" evidence="1">
    <location>
        <begin position="151"/>
        <end position="161"/>
    </location>
</feature>
<dbReference type="InterPro" id="IPR003892">
    <property type="entry name" value="CUE"/>
</dbReference>
<dbReference type="STRING" id="269621.A0A238FME5"/>
<dbReference type="OrthoDB" id="300289at2759"/>
<protein>
    <submittedName>
        <fullName evidence="4">BQ2448_6767 protein</fullName>
    </submittedName>
</protein>
<dbReference type="AlphaFoldDB" id="A0A238FME5"/>
<dbReference type="Gene3D" id="1.10.246.120">
    <property type="match status" value="1"/>
</dbReference>
<evidence type="ECO:0000259" key="2">
    <source>
        <dbReference type="PROSITE" id="PS51140"/>
    </source>
</evidence>
<dbReference type="Gene3D" id="1.10.8.10">
    <property type="entry name" value="DNA helicase RuvA subunit, C-terminal domain"/>
    <property type="match status" value="1"/>
</dbReference>
<name>A0A238FME5_9BASI</name>
<dbReference type="InterPro" id="IPR045046">
    <property type="entry name" value="Vps9-like"/>
</dbReference>
<feature type="region of interest" description="Disordered" evidence="1">
    <location>
        <begin position="543"/>
        <end position="566"/>
    </location>
</feature>
<dbReference type="Pfam" id="PF18151">
    <property type="entry name" value="DUF5601"/>
    <property type="match status" value="1"/>
</dbReference>
<feature type="domain" description="CUE" evidence="2">
    <location>
        <begin position="964"/>
        <end position="1006"/>
    </location>
</feature>
<feature type="region of interest" description="Disordered" evidence="1">
    <location>
        <begin position="146"/>
        <end position="372"/>
    </location>
</feature>
<dbReference type="GO" id="GO:0031267">
    <property type="term" value="F:small GTPase binding"/>
    <property type="evidence" value="ECO:0007669"/>
    <property type="project" value="TreeGrafter"/>
</dbReference>
<dbReference type="InterPro" id="IPR009060">
    <property type="entry name" value="UBA-like_sf"/>
</dbReference>
<feature type="compositionally biased region" description="Basic and acidic residues" evidence="1">
    <location>
        <begin position="246"/>
        <end position="255"/>
    </location>
</feature>
<organism evidence="4 5">
    <name type="scientific">Microbotryum intermedium</name>
    <dbReference type="NCBI Taxonomy" id="269621"/>
    <lineage>
        <taxon>Eukaryota</taxon>
        <taxon>Fungi</taxon>
        <taxon>Dikarya</taxon>
        <taxon>Basidiomycota</taxon>
        <taxon>Pucciniomycotina</taxon>
        <taxon>Microbotryomycetes</taxon>
        <taxon>Microbotryales</taxon>
        <taxon>Microbotryaceae</taxon>
        <taxon>Microbotryum</taxon>
    </lineage>
</organism>
<keyword evidence="5" id="KW-1185">Reference proteome</keyword>
<reference evidence="5" key="1">
    <citation type="submission" date="2016-09" db="EMBL/GenBank/DDBJ databases">
        <authorList>
            <person name="Jeantristanb JTB J.-T."/>
            <person name="Ricardo R."/>
        </authorList>
    </citation>
    <scope>NUCLEOTIDE SEQUENCE [LARGE SCALE GENOMIC DNA]</scope>
</reference>
<dbReference type="SUPFAM" id="SSF46934">
    <property type="entry name" value="UBA-like"/>
    <property type="match status" value="1"/>
</dbReference>
<dbReference type="Pfam" id="PF02845">
    <property type="entry name" value="CUE"/>
    <property type="match status" value="1"/>
</dbReference>
<dbReference type="CDD" id="cd14279">
    <property type="entry name" value="CUE"/>
    <property type="match status" value="1"/>
</dbReference>
<dbReference type="InterPro" id="IPR041545">
    <property type="entry name" value="DUF5601"/>
</dbReference>
<feature type="compositionally biased region" description="Low complexity" evidence="1">
    <location>
        <begin position="168"/>
        <end position="180"/>
    </location>
</feature>
<feature type="compositionally biased region" description="Polar residues" evidence="1">
    <location>
        <begin position="271"/>
        <end position="283"/>
    </location>
</feature>
<gene>
    <name evidence="4" type="ORF">BQ2448_6767</name>
</gene>
<feature type="region of interest" description="Disordered" evidence="1">
    <location>
        <begin position="1"/>
        <end position="127"/>
    </location>
</feature>
<feature type="compositionally biased region" description="Low complexity" evidence="1">
    <location>
        <begin position="881"/>
        <end position="936"/>
    </location>
</feature>
<dbReference type="EMBL" id="FMSP01000020">
    <property type="protein sequence ID" value="SCV74335.1"/>
    <property type="molecule type" value="Genomic_DNA"/>
</dbReference>
<feature type="compositionally biased region" description="Polar residues" evidence="1">
    <location>
        <begin position="234"/>
        <end position="245"/>
    </location>
</feature>
<feature type="compositionally biased region" description="Low complexity" evidence="1">
    <location>
        <begin position="310"/>
        <end position="332"/>
    </location>
</feature>
<dbReference type="Pfam" id="PF02204">
    <property type="entry name" value="VPS9"/>
    <property type="match status" value="1"/>
</dbReference>
<dbReference type="PANTHER" id="PTHR23101:SF25">
    <property type="entry name" value="GTPASE-ACTIVATING PROTEIN AND VPS9 DOMAIN-CONTAINING PROTEIN 1"/>
    <property type="match status" value="1"/>
</dbReference>
<dbReference type="SUPFAM" id="SSF109993">
    <property type="entry name" value="VPS9 domain"/>
    <property type="match status" value="1"/>
</dbReference>
<feature type="domain" description="VPS9" evidence="3">
    <location>
        <begin position="489"/>
        <end position="688"/>
    </location>
</feature>
<dbReference type="GO" id="GO:0005085">
    <property type="term" value="F:guanyl-nucleotide exchange factor activity"/>
    <property type="evidence" value="ECO:0007669"/>
    <property type="project" value="InterPro"/>
</dbReference>
<dbReference type="SMART" id="SM00167">
    <property type="entry name" value="VPS9"/>
    <property type="match status" value="1"/>
</dbReference>
<evidence type="ECO:0000313" key="5">
    <source>
        <dbReference type="Proteomes" id="UP000198372"/>
    </source>
</evidence>
<feature type="compositionally biased region" description="Basic and acidic residues" evidence="1">
    <location>
        <begin position="36"/>
        <end position="58"/>
    </location>
</feature>